<dbReference type="InterPro" id="IPR002110">
    <property type="entry name" value="Ankyrin_rpt"/>
</dbReference>
<evidence type="ECO:0000256" key="4">
    <source>
        <dbReference type="SAM" id="MobiDB-lite"/>
    </source>
</evidence>
<evidence type="ECO:0000313" key="5">
    <source>
        <dbReference type="EMBL" id="KAF0730380.1"/>
    </source>
</evidence>
<keyword evidence="2 3" id="KW-0040">ANK repeat</keyword>
<dbReference type="Gene3D" id="1.25.40.20">
    <property type="entry name" value="Ankyrin repeat-containing domain"/>
    <property type="match status" value="4"/>
</dbReference>
<feature type="compositionally biased region" description="Acidic residues" evidence="4">
    <location>
        <begin position="10"/>
        <end position="20"/>
    </location>
</feature>
<keyword evidence="1" id="KW-0677">Repeat</keyword>
<dbReference type="SUPFAM" id="SSF48403">
    <property type="entry name" value="Ankyrin repeat"/>
    <property type="match status" value="2"/>
</dbReference>
<dbReference type="VEuPathDB" id="FungiDB:AeMF1_012498"/>
<dbReference type="PANTHER" id="PTHR24198">
    <property type="entry name" value="ANKYRIN REPEAT AND PROTEIN KINASE DOMAIN-CONTAINING PROTEIN"/>
    <property type="match status" value="1"/>
</dbReference>
<organism evidence="5 6">
    <name type="scientific">Aphanomyces euteiches</name>
    <dbReference type="NCBI Taxonomy" id="100861"/>
    <lineage>
        <taxon>Eukaryota</taxon>
        <taxon>Sar</taxon>
        <taxon>Stramenopiles</taxon>
        <taxon>Oomycota</taxon>
        <taxon>Saprolegniomycetes</taxon>
        <taxon>Saprolegniales</taxon>
        <taxon>Verrucalvaceae</taxon>
        <taxon>Aphanomyces</taxon>
    </lineage>
</organism>
<feature type="repeat" description="ANK" evidence="3">
    <location>
        <begin position="115"/>
        <end position="137"/>
    </location>
</feature>
<evidence type="ECO:0000313" key="6">
    <source>
        <dbReference type="Proteomes" id="UP000481153"/>
    </source>
</evidence>
<dbReference type="EMBL" id="VJMJ01000155">
    <property type="protein sequence ID" value="KAF0730380.1"/>
    <property type="molecule type" value="Genomic_DNA"/>
</dbReference>
<dbReference type="Proteomes" id="UP000481153">
    <property type="component" value="Unassembled WGS sequence"/>
</dbReference>
<reference evidence="5 6" key="1">
    <citation type="submission" date="2019-07" db="EMBL/GenBank/DDBJ databases">
        <title>Genomics analysis of Aphanomyces spp. identifies a new class of oomycete effector associated with host adaptation.</title>
        <authorList>
            <person name="Gaulin E."/>
        </authorList>
    </citation>
    <scope>NUCLEOTIDE SEQUENCE [LARGE SCALE GENOMIC DNA]</scope>
    <source>
        <strain evidence="5 6">ATCC 201684</strain>
    </source>
</reference>
<gene>
    <name evidence="5" type="ORF">Ae201684_012373</name>
</gene>
<dbReference type="AlphaFoldDB" id="A0A6G0WSH5"/>
<dbReference type="PROSITE" id="PS50297">
    <property type="entry name" value="ANK_REP_REGION"/>
    <property type="match status" value="1"/>
</dbReference>
<dbReference type="PANTHER" id="PTHR24198:SF165">
    <property type="entry name" value="ANKYRIN REPEAT-CONTAINING PROTEIN-RELATED"/>
    <property type="match status" value="1"/>
</dbReference>
<dbReference type="PROSITE" id="PS50088">
    <property type="entry name" value="ANK_REPEAT"/>
    <property type="match status" value="1"/>
</dbReference>
<accession>A0A6G0WSH5</accession>
<evidence type="ECO:0000256" key="1">
    <source>
        <dbReference type="ARBA" id="ARBA00022737"/>
    </source>
</evidence>
<proteinExistence type="predicted"/>
<name>A0A6G0WSH5_9STRA</name>
<dbReference type="SMART" id="SM00248">
    <property type="entry name" value="ANK"/>
    <property type="match status" value="13"/>
</dbReference>
<dbReference type="InterPro" id="IPR036770">
    <property type="entry name" value="Ankyrin_rpt-contain_sf"/>
</dbReference>
<evidence type="ECO:0000256" key="2">
    <source>
        <dbReference type="ARBA" id="ARBA00023043"/>
    </source>
</evidence>
<feature type="region of interest" description="Disordered" evidence="4">
    <location>
        <begin position="1"/>
        <end position="23"/>
    </location>
</feature>
<keyword evidence="6" id="KW-1185">Reference proteome</keyword>
<dbReference type="Pfam" id="PF12796">
    <property type="entry name" value="Ank_2"/>
    <property type="match status" value="3"/>
</dbReference>
<evidence type="ECO:0000256" key="3">
    <source>
        <dbReference type="PROSITE-ProRule" id="PRU00023"/>
    </source>
</evidence>
<sequence>MCRKMTADFSSEEPQQEESIEGSTLELSPFLQACEDNDLEVIKQLVNATELNLGLTMSDCLDVVEFLLSCPGADVNFEAENGLTPLIFACACGNIGVVKRLLVNNKLNHNHQNRDGVTALMVATSMGHLSIVKLLFQQPKLNLNLVNQHGVGPFVMACTENLIDIASFLLKNSENNGVVIGEGFIAASKNGHLDVVKMLIGLDILELNHLNRGFYEACLDGSEAVVEYLIQNAPIDINFAVQNESTDSLFPQGMGTFAGACAEDHPTIAALLMQHPNFDASQLNAGLCLTHDLDIVDMILADPRLDINDQGVASITSLVYACTDGSTNKVARLLRANDLDVDILLDDGINALMMACSNGHLDIVELLVADSRVDLSITSHDNMTAFGMACLGNYVDIVKLLLQLPQVKVDMAVEGFILAFAQKKMEVVQYLIAQDQIDLDEYLTTGRTLFLDACSANAIALVNLLIQASIVDVNKVSKGIGMTPFMEACSKNAVNVVARLLQIPSVEINAINSRGATPLILASTNGCTEVVSLLVTQPQLNINYKNPKGSTALTAACAKHHVGVVAELLKHPTIDITLPNHVNRTPAMLAKGNPDITALLQLKMA</sequence>
<protein>
    <submittedName>
        <fullName evidence="5">Uncharacterized protein</fullName>
    </submittedName>
</protein>
<comment type="caution">
    <text evidence="5">The sequence shown here is derived from an EMBL/GenBank/DDBJ whole genome shotgun (WGS) entry which is preliminary data.</text>
</comment>